<sequence length="149" mass="17206">MEPALSDVEEFQVELVDPECEQASELSLSENEPFEDELVNEDDELVNMADEFPEIACFTSHLHIKNIVHSSVPVEYPLTLPEVHKEERDCMGIKICHFTDPSLVNIEHNEVDVDCSKYNIGDQWHRYIKIDYESIDIVLLRDLFLGKAE</sequence>
<name>A0ABN7VTL2_GIGMA</name>
<protein>
    <submittedName>
        <fullName evidence="1">15494_t:CDS:1</fullName>
    </submittedName>
</protein>
<feature type="non-terminal residue" evidence="1">
    <location>
        <position position="149"/>
    </location>
</feature>
<dbReference type="EMBL" id="CAJVQB010021869">
    <property type="protein sequence ID" value="CAG8798197.1"/>
    <property type="molecule type" value="Genomic_DNA"/>
</dbReference>
<proteinExistence type="predicted"/>
<organism evidence="1 2">
    <name type="scientific">Gigaspora margarita</name>
    <dbReference type="NCBI Taxonomy" id="4874"/>
    <lineage>
        <taxon>Eukaryota</taxon>
        <taxon>Fungi</taxon>
        <taxon>Fungi incertae sedis</taxon>
        <taxon>Mucoromycota</taxon>
        <taxon>Glomeromycotina</taxon>
        <taxon>Glomeromycetes</taxon>
        <taxon>Diversisporales</taxon>
        <taxon>Gigasporaceae</taxon>
        <taxon>Gigaspora</taxon>
    </lineage>
</organism>
<evidence type="ECO:0000313" key="1">
    <source>
        <dbReference type="EMBL" id="CAG8798197.1"/>
    </source>
</evidence>
<reference evidence="1 2" key="1">
    <citation type="submission" date="2021-06" db="EMBL/GenBank/DDBJ databases">
        <authorList>
            <person name="Kallberg Y."/>
            <person name="Tangrot J."/>
            <person name="Rosling A."/>
        </authorList>
    </citation>
    <scope>NUCLEOTIDE SEQUENCE [LARGE SCALE GENOMIC DNA]</scope>
    <source>
        <strain evidence="1 2">120-4 pot B 10/14</strain>
    </source>
</reference>
<comment type="caution">
    <text evidence="1">The sequence shown here is derived from an EMBL/GenBank/DDBJ whole genome shotgun (WGS) entry which is preliminary data.</text>
</comment>
<accession>A0ABN7VTL2</accession>
<evidence type="ECO:0000313" key="2">
    <source>
        <dbReference type="Proteomes" id="UP000789901"/>
    </source>
</evidence>
<dbReference type="Proteomes" id="UP000789901">
    <property type="component" value="Unassembled WGS sequence"/>
</dbReference>
<keyword evidence="2" id="KW-1185">Reference proteome</keyword>
<gene>
    <name evidence="1" type="ORF">GMARGA_LOCUS22551</name>
</gene>